<feature type="transmembrane region" description="Helical" evidence="1">
    <location>
        <begin position="61"/>
        <end position="85"/>
    </location>
</feature>
<dbReference type="RefSeq" id="WP_203115742.1">
    <property type="nucleotide sequence ID" value="NZ_JAURUO010000031.1"/>
</dbReference>
<keyword evidence="1" id="KW-1133">Transmembrane helix</keyword>
<accession>A0ABT9M072</accession>
<evidence type="ECO:0000256" key="1">
    <source>
        <dbReference type="SAM" id="Phobius"/>
    </source>
</evidence>
<evidence type="ECO:0000313" key="3">
    <source>
        <dbReference type="Proteomes" id="UP001229209"/>
    </source>
</evidence>
<organism evidence="2 3">
    <name type="scientific">Alicyclobacillus tolerans</name>
    <dbReference type="NCBI Taxonomy" id="90970"/>
    <lineage>
        <taxon>Bacteria</taxon>
        <taxon>Bacillati</taxon>
        <taxon>Bacillota</taxon>
        <taxon>Bacilli</taxon>
        <taxon>Bacillales</taxon>
        <taxon>Alicyclobacillaceae</taxon>
        <taxon>Alicyclobacillus</taxon>
    </lineage>
</organism>
<comment type="caution">
    <text evidence="2">The sequence shown here is derived from an EMBL/GenBank/DDBJ whole genome shotgun (WGS) entry which is preliminary data.</text>
</comment>
<gene>
    <name evidence="2" type="ORF">J2S04_002902</name>
</gene>
<keyword evidence="3" id="KW-1185">Reference proteome</keyword>
<proteinExistence type="predicted"/>
<feature type="transmembrane region" description="Helical" evidence="1">
    <location>
        <begin position="6"/>
        <end position="24"/>
    </location>
</feature>
<feature type="transmembrane region" description="Helical" evidence="1">
    <location>
        <begin position="36"/>
        <end position="55"/>
    </location>
</feature>
<dbReference type="EMBL" id="JAURUO010000031">
    <property type="protein sequence ID" value="MDP9729925.1"/>
    <property type="molecule type" value="Genomic_DNA"/>
</dbReference>
<evidence type="ECO:0000313" key="2">
    <source>
        <dbReference type="EMBL" id="MDP9729925.1"/>
    </source>
</evidence>
<keyword evidence="1" id="KW-0472">Membrane</keyword>
<protein>
    <submittedName>
        <fullName evidence="2">Uncharacterized protein</fullName>
    </submittedName>
</protein>
<sequence length="99" mass="10802">MEPLFTISSLHTVDGGSLAVMLVVQMVKTWPVFQRLPTRFLAVMVGEMLVIFTTRPLPTHVGGWTVLILNGVLLAATAVGGWHLVTKSVTEKTNMDLRG</sequence>
<dbReference type="Proteomes" id="UP001229209">
    <property type="component" value="Unassembled WGS sequence"/>
</dbReference>
<keyword evidence="1" id="KW-0812">Transmembrane</keyword>
<name>A0ABT9M072_9BACL</name>
<reference evidence="2 3" key="1">
    <citation type="submission" date="2023-07" db="EMBL/GenBank/DDBJ databases">
        <title>Genomic Encyclopedia of Type Strains, Phase IV (KMG-IV): sequencing the most valuable type-strain genomes for metagenomic binning, comparative biology and taxonomic classification.</title>
        <authorList>
            <person name="Goeker M."/>
        </authorList>
    </citation>
    <scope>NUCLEOTIDE SEQUENCE [LARGE SCALE GENOMIC DNA]</scope>
    <source>
        <strain evidence="2 3">DSM 25924</strain>
    </source>
</reference>